<protein>
    <submittedName>
        <fullName evidence="2">Uncharacterized protein</fullName>
    </submittedName>
</protein>
<reference evidence="2 3" key="1">
    <citation type="submission" date="2014-04" db="EMBL/GenBank/DDBJ databases">
        <authorList>
            <person name="Hornung B.V."/>
        </authorList>
    </citation>
    <scope>NUCLEOTIDE SEQUENCE [LARGE SCALE GENOMIC DNA]</scope>
    <source>
        <strain evidence="2 3">CRIB</strain>
    </source>
</reference>
<keyword evidence="3" id="KW-1185">Reference proteome</keyword>
<evidence type="ECO:0000313" key="3">
    <source>
        <dbReference type="Proteomes" id="UP000245622"/>
    </source>
</evidence>
<keyword evidence="1" id="KW-0812">Transmembrane</keyword>
<evidence type="ECO:0000313" key="2">
    <source>
        <dbReference type="EMBL" id="CED93536.1"/>
    </source>
</evidence>
<keyword evidence="1" id="KW-0472">Membrane</keyword>
<evidence type="ECO:0000256" key="1">
    <source>
        <dbReference type="SAM" id="Phobius"/>
    </source>
</evidence>
<gene>
    <name evidence="2" type="ORF">CRIB_784</name>
</gene>
<proteinExistence type="predicted"/>
<dbReference type="Proteomes" id="UP000245622">
    <property type="component" value="Chromosome 1"/>
</dbReference>
<dbReference type="AlphaFoldDB" id="A0A1V1HZY5"/>
<name>A0A1V1HZY5_9FIRM</name>
<dbReference type="RefSeq" id="WP_180703243.1">
    <property type="nucleotide sequence ID" value="NZ_CAOJQT010000097.1"/>
</dbReference>
<dbReference type="EMBL" id="LN555523">
    <property type="protein sequence ID" value="CED93536.1"/>
    <property type="molecule type" value="Genomic_DNA"/>
</dbReference>
<keyword evidence="1" id="KW-1133">Transmembrane helix</keyword>
<accession>A0A1V1HZY5</accession>
<feature type="transmembrane region" description="Helical" evidence="1">
    <location>
        <begin position="7"/>
        <end position="24"/>
    </location>
</feature>
<organism evidence="2 3">
    <name type="scientific">Romboutsia ilealis</name>
    <dbReference type="NCBI Taxonomy" id="1115758"/>
    <lineage>
        <taxon>Bacteria</taxon>
        <taxon>Bacillati</taxon>
        <taxon>Bacillota</taxon>
        <taxon>Clostridia</taxon>
        <taxon>Peptostreptococcales</taxon>
        <taxon>Peptostreptococcaceae</taxon>
        <taxon>Romboutsia</taxon>
    </lineage>
</organism>
<dbReference type="GeneID" id="82204966"/>
<dbReference type="KEGG" id="ril:CRIB_784"/>
<sequence length="164" mass="19781">MNKYKKLIVLLLIIVVGVILFIYPKSFKQTYKDVQVFENGKKVRTVDIKLDGKIHKAHWVWQRLKFSEELNGSITIDGEKYFLHPYDLYMFPDENGNFTDNGIYECSLNKDKNESLEDKNIYFFITHDKSTLYIIMENKEFIYPYNTDEDYQKVRERMDSWLQF</sequence>